<feature type="domain" description="6-phosphogluconate dehydrogenase NADP-binding" evidence="3">
    <location>
        <begin position="23"/>
        <end position="174"/>
    </location>
</feature>
<keyword evidence="6" id="KW-1185">Reference proteome</keyword>
<comment type="caution">
    <text evidence="5">The sequence shown here is derived from an EMBL/GenBank/DDBJ whole genome shotgun (WGS) entry which is preliminary data.</text>
</comment>
<dbReference type="PANTHER" id="PTHR43580:SF8">
    <property type="entry name" value="6-PHOSPHOGLUCONATE DEHYDROGENASE NADP-BINDING DOMAIN-CONTAINING PROTEIN-RELATED"/>
    <property type="match status" value="1"/>
</dbReference>
<dbReference type="SUPFAM" id="SSF51735">
    <property type="entry name" value="NAD(P)-binding Rossmann-fold domains"/>
    <property type="match status" value="1"/>
</dbReference>
<feature type="domain" description="3-hydroxyisobutyrate dehydrogenase-like NAD-binding" evidence="4">
    <location>
        <begin position="185"/>
        <end position="305"/>
    </location>
</feature>
<dbReference type="InterPro" id="IPR008927">
    <property type="entry name" value="6-PGluconate_DH-like_C_sf"/>
</dbReference>
<dbReference type="SUPFAM" id="SSF48179">
    <property type="entry name" value="6-phosphogluconate dehydrogenase C-terminal domain-like"/>
    <property type="match status" value="1"/>
</dbReference>
<dbReference type="InterPro" id="IPR029154">
    <property type="entry name" value="HIBADH-like_NADP-bd"/>
</dbReference>
<dbReference type="InterPro" id="IPR013328">
    <property type="entry name" value="6PGD_dom2"/>
</dbReference>
<dbReference type="GO" id="GO:0051287">
    <property type="term" value="F:NAD binding"/>
    <property type="evidence" value="ECO:0007669"/>
    <property type="project" value="InterPro"/>
</dbReference>
<accession>A0A1Q9D7T1</accession>
<evidence type="ECO:0000259" key="3">
    <source>
        <dbReference type="Pfam" id="PF03446"/>
    </source>
</evidence>
<proteinExistence type="inferred from homology"/>
<dbReference type="Proteomes" id="UP000186817">
    <property type="component" value="Unassembled WGS sequence"/>
</dbReference>
<dbReference type="EMBL" id="LSRX01000675">
    <property type="protein sequence ID" value="OLP91220.1"/>
    <property type="molecule type" value="Genomic_DNA"/>
</dbReference>
<evidence type="ECO:0000313" key="6">
    <source>
        <dbReference type="Proteomes" id="UP000186817"/>
    </source>
</evidence>
<comment type="similarity">
    <text evidence="1">Belongs to the HIBADH-related family. NP60 subfamily.</text>
</comment>
<gene>
    <name evidence="5" type="primary">yfjR</name>
    <name evidence="5" type="ORF">AK812_SmicGene27107</name>
</gene>
<dbReference type="AlphaFoldDB" id="A0A1Q9D7T1"/>
<dbReference type="Gene3D" id="3.40.50.720">
    <property type="entry name" value="NAD(P)-binding Rossmann-like Domain"/>
    <property type="match status" value="1"/>
</dbReference>
<dbReference type="PANTHER" id="PTHR43580">
    <property type="entry name" value="OXIDOREDUCTASE GLYR1-RELATED"/>
    <property type="match status" value="1"/>
</dbReference>
<dbReference type="Pfam" id="PF03446">
    <property type="entry name" value="NAD_binding_2"/>
    <property type="match status" value="1"/>
</dbReference>
<dbReference type="Gene3D" id="1.10.1040.10">
    <property type="entry name" value="N-(1-d-carboxylethyl)-l-norvaline Dehydrogenase, domain 2"/>
    <property type="match status" value="1"/>
</dbReference>
<reference evidence="5 6" key="1">
    <citation type="submission" date="2016-02" db="EMBL/GenBank/DDBJ databases">
        <title>Genome analysis of coral dinoflagellate symbionts highlights evolutionary adaptations to a symbiotic lifestyle.</title>
        <authorList>
            <person name="Aranda M."/>
            <person name="Li Y."/>
            <person name="Liew Y.J."/>
            <person name="Baumgarten S."/>
            <person name="Simakov O."/>
            <person name="Wilson M."/>
            <person name="Piel J."/>
            <person name="Ashoor H."/>
            <person name="Bougouffa S."/>
            <person name="Bajic V.B."/>
            <person name="Ryu T."/>
            <person name="Ravasi T."/>
            <person name="Bayer T."/>
            <person name="Micklem G."/>
            <person name="Kim H."/>
            <person name="Bhak J."/>
            <person name="Lajeunesse T.C."/>
            <person name="Voolstra C.R."/>
        </authorList>
    </citation>
    <scope>NUCLEOTIDE SEQUENCE [LARGE SCALE GENOMIC DNA]</scope>
    <source>
        <strain evidence="5 6">CCMP2467</strain>
    </source>
</reference>
<dbReference type="InterPro" id="IPR051265">
    <property type="entry name" value="HIBADH-related_NP60_sf"/>
</dbReference>
<sequence>MWKACRASTASAEKRRYVHSAALGFVGLGKIGSGMVTNLTKAGESLIIFDKSHAAAEAVAGEAVRAATSVAEVAQNAEVVFSALPDDNVLQAVSSELLPALAARGGRPIHVSCSTVSPSISRSLSEAYEARAVGFVSAPVFARPDGMRRGEATFPVSGPDWAKSRVVPLLQKTALGVHDFGEDAGAANVVKLGGNFLIAAAIESMAEASALAEGYDVDREKFMSLMSSTIFDCLIYKGYGHRVAARDHHPYPDAHFALDLGSKDVSLVHLAAAQARCPMPLASLLRDRFVASQNAGRGKLDWSAVALKASEEAGSKQARIRNWSLEDGTGPMPKCRLRDLLLQGLIEIAFDVLSDMSGSVGKDLPHGGEELGRGSIRASTAPEQRAPAVGPPTSGAPRLRVLYLFAVTALDATLECVDIKRSAKHDLSLPKVRHSCIDRIAAKEFDTVLLSPQCATFSRAAWANFRGPRRVRSYQEPRGLQTLTPKERDRAILGNIFADFAFEVASLVRWRSYLLRDGAARTPGSASEWAVGSLSTMEAGYARQAGGLTMPKATPMEAYRMAAKSELGCTDLAEPGLLDVATGQPLYLKLLRAMLRDFLRQEEEGLPVGCAGLGPELWLCEARRPLHMPDSALMHESLGRGAVVALDWEGLGWFKETWPLDAIPTMRRVLCGWLADRLEGGDRLQKPVSLLEGNFFTDAKAEDGRAWIGFLELVPGCQGPWCWGQKYNVARSFCVPKTPAPFNNSVKTPAALASRFQRSPASREGRSRLPATFMFWIRRFWGGEAGGKIFWIRNVREATDQRSQSIRVAFVLLFALLPTPSAACRAWSEPTSICGERREESVKNGKAEVSTDIIHWPRDLAHLPVSKMFAAVASTR</sequence>
<evidence type="ECO:0000313" key="5">
    <source>
        <dbReference type="EMBL" id="OLP91220.1"/>
    </source>
</evidence>
<dbReference type="OrthoDB" id="435038at2759"/>
<evidence type="ECO:0000259" key="4">
    <source>
        <dbReference type="Pfam" id="PF14833"/>
    </source>
</evidence>
<protein>
    <submittedName>
        <fullName evidence="5">Putative oxidoreductase YfjR</fullName>
    </submittedName>
</protein>
<feature type="region of interest" description="Disordered" evidence="2">
    <location>
        <begin position="363"/>
        <end position="393"/>
    </location>
</feature>
<evidence type="ECO:0000256" key="1">
    <source>
        <dbReference type="ARBA" id="ARBA00007598"/>
    </source>
</evidence>
<feature type="compositionally biased region" description="Basic and acidic residues" evidence="2">
    <location>
        <begin position="363"/>
        <end position="372"/>
    </location>
</feature>
<dbReference type="GO" id="GO:0050661">
    <property type="term" value="F:NADP binding"/>
    <property type="evidence" value="ECO:0007669"/>
    <property type="project" value="InterPro"/>
</dbReference>
<evidence type="ECO:0000256" key="2">
    <source>
        <dbReference type="SAM" id="MobiDB-lite"/>
    </source>
</evidence>
<dbReference type="Pfam" id="PF14833">
    <property type="entry name" value="NAD_binding_11"/>
    <property type="match status" value="1"/>
</dbReference>
<organism evidence="5 6">
    <name type="scientific">Symbiodinium microadriaticum</name>
    <name type="common">Dinoflagellate</name>
    <name type="synonym">Zooxanthella microadriatica</name>
    <dbReference type="NCBI Taxonomy" id="2951"/>
    <lineage>
        <taxon>Eukaryota</taxon>
        <taxon>Sar</taxon>
        <taxon>Alveolata</taxon>
        <taxon>Dinophyceae</taxon>
        <taxon>Suessiales</taxon>
        <taxon>Symbiodiniaceae</taxon>
        <taxon>Symbiodinium</taxon>
    </lineage>
</organism>
<name>A0A1Q9D7T1_SYMMI</name>
<dbReference type="InterPro" id="IPR036291">
    <property type="entry name" value="NAD(P)-bd_dom_sf"/>
</dbReference>
<dbReference type="InterPro" id="IPR006115">
    <property type="entry name" value="6PGDH_NADP-bd"/>
</dbReference>